<feature type="compositionally biased region" description="Polar residues" evidence="1">
    <location>
        <begin position="9"/>
        <end position="20"/>
    </location>
</feature>
<feature type="compositionally biased region" description="Low complexity" evidence="1">
    <location>
        <begin position="85"/>
        <end position="94"/>
    </location>
</feature>
<gene>
    <name evidence="2" type="ORF">A5771_13875</name>
</gene>
<dbReference type="AlphaFoldDB" id="A0A1A2EET3"/>
<dbReference type="Proteomes" id="UP000093985">
    <property type="component" value="Unassembled WGS sequence"/>
</dbReference>
<accession>A0A1A2EET3</accession>
<organism evidence="2 3">
    <name type="scientific">Mycolicibacter sinensis (strain JDM601)</name>
    <name type="common">Mycobacterium sinense</name>
    <dbReference type="NCBI Taxonomy" id="875328"/>
    <lineage>
        <taxon>Bacteria</taxon>
        <taxon>Bacillati</taxon>
        <taxon>Actinomycetota</taxon>
        <taxon>Actinomycetes</taxon>
        <taxon>Mycobacteriales</taxon>
        <taxon>Mycobacteriaceae</taxon>
        <taxon>Mycolicibacter</taxon>
    </lineage>
</organism>
<name>A0A1A2EET3_MYCSD</name>
<dbReference type="EMBL" id="LZIN01000075">
    <property type="protein sequence ID" value="OBG03036.1"/>
    <property type="molecule type" value="Genomic_DNA"/>
</dbReference>
<reference evidence="3" key="1">
    <citation type="submission" date="2016-06" db="EMBL/GenBank/DDBJ databases">
        <authorList>
            <person name="Sutton G."/>
            <person name="Brinkac L."/>
            <person name="Sanka R."/>
            <person name="Adams M."/>
            <person name="Lau E."/>
            <person name="Mehaffy C."/>
            <person name="Tameris M."/>
            <person name="Hatherill M."/>
            <person name="Hanekom W."/>
            <person name="Mahomed H."/>
            <person name="Mcshane H."/>
        </authorList>
    </citation>
    <scope>NUCLEOTIDE SEQUENCE [LARGE SCALE GENOMIC DNA]</scope>
    <source>
        <strain evidence="3">852014-51077_SCH5608930-a</strain>
    </source>
</reference>
<sequence>MAYADEPNDQSGQVSTQSAPGANLAGAVQPTDHGAAGPADAGTLGPIGDNAAHSPAANPAGNAAGNPAHDGTVRPEDEAAHPADDGMAAAPAAGGMNNMGASIGSSMAMMAPMMAMYVPMLGAPLLMSGLGSLGAAPSTGVDAATAASAAASDLAGSAAATDVLGAASPVAADLSNLDFTPALDPNLLSDALGGVGADAANGVAEAAGSSVADAAGQAAIDATTNIAGELPGIAADTSGDLASTGVGVGTEVACGVVGLIFGAC</sequence>
<proteinExistence type="predicted"/>
<evidence type="ECO:0000256" key="1">
    <source>
        <dbReference type="SAM" id="MobiDB-lite"/>
    </source>
</evidence>
<feature type="region of interest" description="Disordered" evidence="1">
    <location>
        <begin position="1"/>
        <end position="94"/>
    </location>
</feature>
<evidence type="ECO:0000313" key="2">
    <source>
        <dbReference type="EMBL" id="OBG03036.1"/>
    </source>
</evidence>
<feature type="compositionally biased region" description="Basic and acidic residues" evidence="1">
    <location>
        <begin position="71"/>
        <end position="84"/>
    </location>
</feature>
<comment type="caution">
    <text evidence="2">The sequence shown here is derived from an EMBL/GenBank/DDBJ whole genome shotgun (WGS) entry which is preliminary data.</text>
</comment>
<protein>
    <submittedName>
        <fullName evidence="2">Uncharacterized protein</fullName>
    </submittedName>
</protein>
<feature type="compositionally biased region" description="Low complexity" evidence="1">
    <location>
        <begin position="50"/>
        <end position="69"/>
    </location>
</feature>
<evidence type="ECO:0000313" key="3">
    <source>
        <dbReference type="Proteomes" id="UP000093985"/>
    </source>
</evidence>